<feature type="region of interest" description="Disordered" evidence="2">
    <location>
        <begin position="90"/>
        <end position="161"/>
    </location>
</feature>
<feature type="compositionally biased region" description="Basic and acidic residues" evidence="2">
    <location>
        <begin position="304"/>
        <end position="315"/>
    </location>
</feature>
<evidence type="ECO:0000256" key="2">
    <source>
        <dbReference type="SAM" id="MobiDB-lite"/>
    </source>
</evidence>
<accession>A0A3L6GAX2</accession>
<feature type="compositionally biased region" description="Basic and acidic residues" evidence="2">
    <location>
        <begin position="143"/>
        <end position="154"/>
    </location>
</feature>
<feature type="compositionally biased region" description="Basic residues" evidence="2">
    <location>
        <begin position="575"/>
        <end position="584"/>
    </location>
</feature>
<proteinExistence type="predicted"/>
<dbReference type="Proteomes" id="UP000251960">
    <property type="component" value="Chromosome 10"/>
</dbReference>
<comment type="subcellular location">
    <subcellularLocation>
        <location evidence="1">Nucleus</location>
    </subcellularLocation>
</comment>
<dbReference type="InterPro" id="IPR017923">
    <property type="entry name" value="TFIIS_N"/>
</dbReference>
<keyword evidence="1" id="KW-0539">Nucleus</keyword>
<feature type="domain" description="TFIIS N-terminal" evidence="3">
    <location>
        <begin position="10"/>
        <end position="87"/>
    </location>
</feature>
<feature type="region of interest" description="Disordered" evidence="2">
    <location>
        <begin position="283"/>
        <end position="346"/>
    </location>
</feature>
<organism evidence="4 5">
    <name type="scientific">Zea mays</name>
    <name type="common">Maize</name>
    <dbReference type="NCBI Taxonomy" id="4577"/>
    <lineage>
        <taxon>Eukaryota</taxon>
        <taxon>Viridiplantae</taxon>
        <taxon>Streptophyta</taxon>
        <taxon>Embryophyta</taxon>
        <taxon>Tracheophyta</taxon>
        <taxon>Spermatophyta</taxon>
        <taxon>Magnoliopsida</taxon>
        <taxon>Liliopsida</taxon>
        <taxon>Poales</taxon>
        <taxon>Poaceae</taxon>
        <taxon>PACMAD clade</taxon>
        <taxon>Panicoideae</taxon>
        <taxon>Andropogonodae</taxon>
        <taxon>Andropogoneae</taxon>
        <taxon>Tripsacinae</taxon>
        <taxon>Zea</taxon>
    </lineage>
</organism>
<feature type="compositionally biased region" description="Polar residues" evidence="2">
    <location>
        <begin position="461"/>
        <end position="471"/>
    </location>
</feature>
<feature type="region of interest" description="Disordered" evidence="2">
    <location>
        <begin position="498"/>
        <end position="532"/>
    </location>
</feature>
<dbReference type="InterPro" id="IPR035441">
    <property type="entry name" value="TFIIS/LEDGF_dom_sf"/>
</dbReference>
<protein>
    <submittedName>
        <fullName evidence="4">Putative mediator of RNA polymerase II transcription subunit 26b</fullName>
    </submittedName>
</protein>
<dbReference type="Pfam" id="PF08711">
    <property type="entry name" value="Med26"/>
    <property type="match status" value="1"/>
</dbReference>
<feature type="region of interest" description="Disordered" evidence="2">
    <location>
        <begin position="244"/>
        <end position="271"/>
    </location>
</feature>
<dbReference type="PANTHER" id="PTHR46554:SF5">
    <property type="entry name" value="OS10G0327400 PROTEIN"/>
    <property type="match status" value="1"/>
</dbReference>
<evidence type="ECO:0000259" key="3">
    <source>
        <dbReference type="PROSITE" id="PS51319"/>
    </source>
</evidence>
<evidence type="ECO:0000256" key="1">
    <source>
        <dbReference type="PROSITE-ProRule" id="PRU00649"/>
    </source>
</evidence>
<evidence type="ECO:0000313" key="5">
    <source>
        <dbReference type="Proteomes" id="UP000251960"/>
    </source>
</evidence>
<comment type="caution">
    <text evidence="4">The sequence shown here is derived from an EMBL/GenBank/DDBJ whole genome shotgun (WGS) entry which is preliminary data.</text>
</comment>
<gene>
    <name evidence="4" type="primary">MED26B_0</name>
    <name evidence="4" type="ORF">Zm00014a_024666</name>
</gene>
<feature type="compositionally biased region" description="Polar residues" evidence="2">
    <location>
        <begin position="332"/>
        <end position="344"/>
    </location>
</feature>
<reference evidence="4 5" key="1">
    <citation type="journal article" date="2018" name="Nat. Genet.">
        <title>Extensive intraspecific gene order and gene structural variations between Mo17 and other maize genomes.</title>
        <authorList>
            <person name="Sun S."/>
            <person name="Zhou Y."/>
            <person name="Chen J."/>
            <person name="Shi J."/>
            <person name="Zhao H."/>
            <person name="Zhao H."/>
            <person name="Song W."/>
            <person name="Zhang M."/>
            <person name="Cui Y."/>
            <person name="Dong X."/>
            <person name="Liu H."/>
            <person name="Ma X."/>
            <person name="Jiao Y."/>
            <person name="Wang B."/>
            <person name="Wei X."/>
            <person name="Stein J.C."/>
            <person name="Glaubitz J.C."/>
            <person name="Lu F."/>
            <person name="Yu G."/>
            <person name="Liang C."/>
            <person name="Fengler K."/>
            <person name="Li B."/>
            <person name="Rafalski A."/>
            <person name="Schnable P.S."/>
            <person name="Ware D.H."/>
            <person name="Buckler E.S."/>
            <person name="Lai J."/>
        </authorList>
    </citation>
    <scope>NUCLEOTIDE SEQUENCE [LARGE SCALE GENOMIC DNA]</scope>
    <source>
        <strain evidence="5">cv. Missouri 17</strain>
        <tissue evidence="4">Seedling</tissue>
    </source>
</reference>
<dbReference type="Gene3D" id="1.20.930.10">
    <property type="entry name" value="Conserved domain common to transcription factors TFIIS, elongin A, CRSP70"/>
    <property type="match status" value="1"/>
</dbReference>
<name>A0A3L6GAX2_MAIZE</name>
<dbReference type="EMBL" id="NCVQ01000002">
    <property type="protein sequence ID" value="PWZ45662.1"/>
    <property type="molecule type" value="Genomic_DNA"/>
</dbReference>
<sequence length="590" mass="63417">MASATTSCSDVLATVARIDRRLAREKCNDVVVELIRELQAMDMTYEVLEATKIGHTVNALRKSAPTALARLLADTLYRQWKVLANEWITSNTTQQQQPPPPPNADTDSNKRSSSSLPPKAVDDKATNKPSSSPRPASPVDAEQSARPEPDHEKSAPTTISAAPVRKNILRFRMVTVKEPGKLDRCRLMIIPSEAPDPAPASNYATQNGGDNRQQAYCTATTSHQATNADNKGVYPSDNVPLTRTVKSPTALPNPVASPGTCNKRKGEAPTDFDEERLAKARVRHHEGYKAASVAKEKRKTKLVNVKEPEKSDQHHRLTIIPLEASDPAPASNDATQNGGDSRQQAYCAAAASDQTTNADNKGVYPTSDSPLTMAVKSPTALANPVASSGACKKRKGKAPADFDEERLAKAKVRLHDGYKEAFVAKEKRKTKQVNIQESGKPDQRRLTIISSEAPDPAPASNDATQNGGDSTQQAYCAATASHQTTNAGNKGVCPTDDSPLTMAVKPPTALANPVASPGACKKRKSEAPTDFDEERLAKAMVRLHEGYNAASVAKEKRKTKQIDVIGAPPPEKARQRPTGHRAGKKQAPVA</sequence>
<evidence type="ECO:0000313" key="4">
    <source>
        <dbReference type="EMBL" id="PWZ45662.1"/>
    </source>
</evidence>
<feature type="region of interest" description="Disordered" evidence="2">
    <location>
        <begin position="551"/>
        <end position="590"/>
    </location>
</feature>
<dbReference type="AlphaFoldDB" id="A0A3L6GAX2"/>
<dbReference type="SUPFAM" id="SSF47676">
    <property type="entry name" value="Conserved domain common to transcription factors TFIIS, elongin A, CRSP70"/>
    <property type="match status" value="1"/>
</dbReference>
<dbReference type="PANTHER" id="PTHR46554">
    <property type="entry name" value="MEDIATOR OF RNA POLYMERASE II TRANSCRIPTION SUBUNIT 26A-RELATED"/>
    <property type="match status" value="1"/>
</dbReference>
<dbReference type="CDD" id="cd00183">
    <property type="entry name" value="TFIIS_I"/>
    <property type="match status" value="1"/>
</dbReference>
<dbReference type="PROSITE" id="PS51319">
    <property type="entry name" value="TFIIS_N"/>
    <property type="match status" value="1"/>
</dbReference>
<dbReference type="GO" id="GO:0005634">
    <property type="term" value="C:nucleus"/>
    <property type="evidence" value="ECO:0007669"/>
    <property type="project" value="UniProtKB-SubCell"/>
</dbReference>
<feature type="region of interest" description="Disordered" evidence="2">
    <location>
        <begin position="426"/>
        <end position="471"/>
    </location>
</feature>